<dbReference type="CDD" id="cd09851">
    <property type="entry name" value="HTLV-1-like_HR1-HR2"/>
    <property type="match status" value="1"/>
</dbReference>
<organism evidence="9 10">
    <name type="scientific">Phyllostomus discolor</name>
    <name type="common">pale spear-nosed bat</name>
    <dbReference type="NCBI Taxonomy" id="89673"/>
    <lineage>
        <taxon>Eukaryota</taxon>
        <taxon>Metazoa</taxon>
        <taxon>Chordata</taxon>
        <taxon>Craniata</taxon>
        <taxon>Vertebrata</taxon>
        <taxon>Euteleostomi</taxon>
        <taxon>Mammalia</taxon>
        <taxon>Eutheria</taxon>
        <taxon>Laurasiatheria</taxon>
        <taxon>Chiroptera</taxon>
        <taxon>Yangochiroptera</taxon>
        <taxon>Phyllostomidae</taxon>
        <taxon>Phyllostominae</taxon>
        <taxon>Phyllostomus</taxon>
    </lineage>
</organism>
<feature type="region of interest" description="Disordered" evidence="7">
    <location>
        <begin position="143"/>
        <end position="205"/>
    </location>
</feature>
<evidence type="ECO:0000313" key="10">
    <source>
        <dbReference type="RefSeq" id="XP_028379375.1"/>
    </source>
</evidence>
<dbReference type="InParanoid" id="A0A6J2MMP7"/>
<dbReference type="AlphaFoldDB" id="A0A6J2MMP7"/>
<evidence type="ECO:0000256" key="8">
    <source>
        <dbReference type="SAM" id="Phobius"/>
    </source>
</evidence>
<feature type="transmembrane region" description="Helical" evidence="8">
    <location>
        <begin position="384"/>
        <end position="406"/>
    </location>
</feature>
<keyword evidence="4 8" id="KW-1133">Transmembrane helix</keyword>
<evidence type="ECO:0000256" key="3">
    <source>
        <dbReference type="ARBA" id="ARBA00022729"/>
    </source>
</evidence>
<dbReference type="Pfam" id="PF00429">
    <property type="entry name" value="TLV_coat"/>
    <property type="match status" value="1"/>
</dbReference>
<evidence type="ECO:0000256" key="2">
    <source>
        <dbReference type="ARBA" id="ARBA00022692"/>
    </source>
</evidence>
<feature type="compositionally biased region" description="Polar residues" evidence="7">
    <location>
        <begin position="174"/>
        <end position="185"/>
    </location>
</feature>
<dbReference type="PANTHER" id="PTHR10424:SF75">
    <property type="entry name" value="ENDOGENOUS RETROVIRUS GROUP S71 MEMBER 1 ENV POLYPROTEIN"/>
    <property type="match status" value="1"/>
</dbReference>
<sequence>MNDLSNWQHPSLPFSPCDNAIKNYALRYAQHYGCPEPPPKQSPPCGGFKDYYCKQWGCETLANGWVPGGGTDKHVTLFHDFSKGPNNRDCLANKCNPVTITILHPGDPEWIKGRTWGVRLYVSGDDPGTFFTVRKLPTNNRPLLKGLGSGLPPRPVGPVVSPPGGTKQPKGESPLNQNKTDTPSPSLEEPEHNLPFYSPSPSIDRPHHRETDTLDLLGKVFPFFNNTQPDITESCWLCLSPRPPFFVGLGANTSVRWALAPTLVSLTNTLNPNQLNCSFDNSLTLAEFHGRGTCYLLGNSTSDKSDYEDYCLNRETLLHNPKSPTVTKAPEGIWFVCTQGICKCIYPAQPKLCVSAYIIPQVYLYGGNPEFLVTPPRLAKQVPLLIPIVATIGVIGSAAVGTAAFVQGETNLRQLSQTFTKDISLLQDQVIYLGCQVDSLAEVTLPNRRGLDLLFLRQDGLCAALGEECCFYANHSGVVRENIKELTKRLKDREKEENPGWYASMFKTSTWLTTLISTIAGPLLLLLLAITLGPIILNKILAYIKQRVEVVKLMVLSQPYTILPGGEESMV</sequence>
<keyword evidence="9" id="KW-1185">Reference proteome</keyword>
<proteinExistence type="predicted"/>
<dbReference type="OrthoDB" id="9808597at2759"/>
<evidence type="ECO:0000256" key="7">
    <source>
        <dbReference type="SAM" id="MobiDB-lite"/>
    </source>
</evidence>
<evidence type="ECO:0000313" key="9">
    <source>
        <dbReference type="Proteomes" id="UP000504628"/>
    </source>
</evidence>
<dbReference type="PANTHER" id="PTHR10424">
    <property type="entry name" value="VIRAL ENVELOPE PROTEIN"/>
    <property type="match status" value="1"/>
</dbReference>
<keyword evidence="3" id="KW-0732">Signal</keyword>
<feature type="transmembrane region" description="Helical" evidence="8">
    <location>
        <begin position="511"/>
        <end position="537"/>
    </location>
</feature>
<protein>
    <submittedName>
        <fullName evidence="10">Endogenous retrovirus group S71 member 1 Env polyprotein-like</fullName>
    </submittedName>
</protein>
<keyword evidence="6" id="KW-1015">Disulfide bond</keyword>
<dbReference type="Proteomes" id="UP000504628">
    <property type="component" value="Chromosome 9"/>
</dbReference>
<name>A0A6J2MMP7_9CHIR</name>
<keyword evidence="2 8" id="KW-0812">Transmembrane</keyword>
<dbReference type="InterPro" id="IPR008981">
    <property type="entry name" value="FMuLV_rcpt-bd"/>
</dbReference>
<dbReference type="GO" id="GO:0016020">
    <property type="term" value="C:membrane"/>
    <property type="evidence" value="ECO:0007669"/>
    <property type="project" value="UniProtKB-SubCell"/>
</dbReference>
<reference evidence="10" key="1">
    <citation type="submission" date="2025-08" db="UniProtKB">
        <authorList>
            <consortium name="RefSeq"/>
        </authorList>
    </citation>
    <scope>IDENTIFICATION</scope>
    <source>
        <tissue evidence="10">Muscle</tissue>
    </source>
</reference>
<dbReference type="KEGG" id="pdic:114506043"/>
<accession>A0A6J2MMP7</accession>
<dbReference type="SUPFAM" id="SSF58069">
    <property type="entry name" value="Virus ectodomain"/>
    <property type="match status" value="1"/>
</dbReference>
<dbReference type="Gene3D" id="3.90.310.10">
    <property type="entry name" value="ENV polyprotein, receptor-binding domain"/>
    <property type="match status" value="1"/>
</dbReference>
<evidence type="ECO:0000256" key="5">
    <source>
        <dbReference type="ARBA" id="ARBA00023136"/>
    </source>
</evidence>
<evidence type="ECO:0000256" key="4">
    <source>
        <dbReference type="ARBA" id="ARBA00022989"/>
    </source>
</evidence>
<gene>
    <name evidence="10" type="primary">LOC114506043</name>
</gene>
<dbReference type="SUPFAM" id="SSF49830">
    <property type="entry name" value="ENV polyprotein, receptor-binding domain"/>
    <property type="match status" value="1"/>
</dbReference>
<dbReference type="Gene3D" id="1.10.287.210">
    <property type="match status" value="1"/>
</dbReference>
<dbReference type="InterPro" id="IPR018154">
    <property type="entry name" value="TLV/ENV_coat_polyprotein"/>
</dbReference>
<evidence type="ECO:0000256" key="6">
    <source>
        <dbReference type="ARBA" id="ARBA00023157"/>
    </source>
</evidence>
<comment type="subcellular location">
    <subcellularLocation>
        <location evidence="1">Membrane</location>
        <topology evidence="1">Single-pass membrane protein</topology>
    </subcellularLocation>
</comment>
<keyword evidence="5 8" id="KW-0472">Membrane</keyword>
<dbReference type="GeneID" id="114506043"/>
<evidence type="ECO:0000256" key="1">
    <source>
        <dbReference type="ARBA" id="ARBA00004167"/>
    </source>
</evidence>
<dbReference type="RefSeq" id="XP_028379375.1">
    <property type="nucleotide sequence ID" value="XM_028523574.1"/>
</dbReference>